<dbReference type="GO" id="GO:0005506">
    <property type="term" value="F:iron ion binding"/>
    <property type="evidence" value="ECO:0007669"/>
    <property type="project" value="InterPro"/>
</dbReference>
<dbReference type="GO" id="GO:0016491">
    <property type="term" value="F:oxidoreductase activity"/>
    <property type="evidence" value="ECO:0007669"/>
    <property type="project" value="UniProtKB-KW"/>
</dbReference>
<feature type="domain" description="Aldehyde oxidase/xanthine dehydrogenase a/b hammerhead" evidence="4">
    <location>
        <begin position="11"/>
        <end position="123"/>
    </location>
</feature>
<feature type="region of interest" description="Disordered" evidence="3">
    <location>
        <begin position="126"/>
        <end position="148"/>
    </location>
</feature>
<accession>A0A4R4NLW2</accession>
<dbReference type="SUPFAM" id="SSF56003">
    <property type="entry name" value="Molybdenum cofactor-binding domain"/>
    <property type="match status" value="1"/>
</dbReference>
<dbReference type="Pfam" id="PF02738">
    <property type="entry name" value="MoCoBD_1"/>
    <property type="match status" value="1"/>
</dbReference>
<comment type="caution">
    <text evidence="5">The sequence shown here is derived from an EMBL/GenBank/DDBJ whole genome shotgun (WGS) entry which is preliminary data.</text>
</comment>
<dbReference type="OrthoDB" id="9758509at2"/>
<protein>
    <submittedName>
        <fullName evidence="5">Xanthine dehydrogenase family protein molybdopterin-binding subunit</fullName>
    </submittedName>
</protein>
<dbReference type="PANTHER" id="PTHR11908">
    <property type="entry name" value="XANTHINE DEHYDROGENASE"/>
    <property type="match status" value="1"/>
</dbReference>
<evidence type="ECO:0000313" key="6">
    <source>
        <dbReference type="Proteomes" id="UP000295157"/>
    </source>
</evidence>
<dbReference type="Proteomes" id="UP000295157">
    <property type="component" value="Unassembled WGS sequence"/>
</dbReference>
<reference evidence="5 6" key="1">
    <citation type="submission" date="2019-02" db="EMBL/GenBank/DDBJ databases">
        <title>Draft genome sequences of novel Actinobacteria.</title>
        <authorList>
            <person name="Sahin N."/>
            <person name="Ay H."/>
            <person name="Saygin H."/>
        </authorList>
    </citation>
    <scope>NUCLEOTIDE SEQUENCE [LARGE SCALE GENOMIC DNA]</scope>
    <source>
        <strain evidence="5 6">KC201</strain>
    </source>
</reference>
<sequence>MDRIDARAKVTGAAKYASDHNLPAMVYGHMVTSTIGNGRIVSMDLSAARAAGGVIEIYTPGNRPAFRGTLPPPLAPVFAEARHPLADSEIHYYGQIVAMVVAETIEQARDAAALIKVTYTALPPKSSFEDAKQNPADPPVTGLPLGQPIKKPQDVDIETALAASQVRVEETYDIPPRHHNMMEPHAAVAAWQNGKLTIYSGTQGPAAHALELATVLGVQPADVHVISPYVGGAFGGKAFTWAPALLAAAAALALARPVKVVTSREQLFTVTGHRAASSQTFGLGTHRDGRLNAIKHHTTSQSIVEDPGYRTTPKYYLAPNVDIRLMVTPDMNLPTATIMRAPGDEAGSFALESAMDELAVRLGMDPIELRMKNYLESTLIEAKPYSSKHLDACYRVGAERFGWSRRSTQPAAVTDGDWQVGLGMSTAILDSGRASTTVRVTFRPNGTATVGCATSDAGTGMWTIMAMTGARALEVPVDRIRPALGDSGLPVAGNNDIYGAVGSAATSTVTPAILVAAKEAIGKLVEHATTAAGSPLVGAGDVRYDGGRLVGAGTSVGFGELLTLTRTAEVGAQGTSAPLDESHAYASYAAHFCEVRVNRWTGDPRLGRFTTVVDAGAILNAKTARNQITGGVLFGLAAAMFEEGKVEGATGRISNANLADYLLPVNADTTEIDVHFLDHPDTRLSPTGARGIGELGTVGAAAAFANAVYNATGKRIRTLPITPDKLLA</sequence>
<keyword evidence="6" id="KW-1185">Reference proteome</keyword>
<keyword evidence="2" id="KW-0560">Oxidoreductase</keyword>
<dbReference type="EMBL" id="SMJZ01000015">
    <property type="protein sequence ID" value="TDC09734.1"/>
    <property type="molecule type" value="Genomic_DNA"/>
</dbReference>
<dbReference type="Pfam" id="PF01315">
    <property type="entry name" value="Ald_Xan_dh_C"/>
    <property type="match status" value="1"/>
</dbReference>
<dbReference type="InterPro" id="IPR037165">
    <property type="entry name" value="AldOxase/xan_DH_Mopterin-bd_sf"/>
</dbReference>
<dbReference type="InterPro" id="IPR016208">
    <property type="entry name" value="Ald_Oxase/xanthine_DH-like"/>
</dbReference>
<dbReference type="AlphaFoldDB" id="A0A4R4NLW2"/>
<evidence type="ECO:0000313" key="5">
    <source>
        <dbReference type="EMBL" id="TDC09734.1"/>
    </source>
</evidence>
<dbReference type="PANTHER" id="PTHR11908:SF132">
    <property type="entry name" value="ALDEHYDE OXIDASE 1-RELATED"/>
    <property type="match status" value="1"/>
</dbReference>
<gene>
    <name evidence="5" type="ORF">E1267_06645</name>
</gene>
<dbReference type="SUPFAM" id="SSF54665">
    <property type="entry name" value="CO dehydrogenase molybdoprotein N-domain-like"/>
    <property type="match status" value="1"/>
</dbReference>
<keyword evidence="1" id="KW-0500">Molybdenum</keyword>
<dbReference type="InterPro" id="IPR000674">
    <property type="entry name" value="Ald_Oxase/Xan_DH_a/b"/>
</dbReference>
<evidence type="ECO:0000256" key="2">
    <source>
        <dbReference type="ARBA" id="ARBA00023002"/>
    </source>
</evidence>
<evidence type="ECO:0000259" key="4">
    <source>
        <dbReference type="SMART" id="SM01008"/>
    </source>
</evidence>
<dbReference type="Gene3D" id="3.90.1170.50">
    <property type="entry name" value="Aldehyde oxidase/xanthine dehydrogenase, a/b hammerhead"/>
    <property type="match status" value="1"/>
</dbReference>
<evidence type="ECO:0000256" key="1">
    <source>
        <dbReference type="ARBA" id="ARBA00022505"/>
    </source>
</evidence>
<dbReference type="InterPro" id="IPR046867">
    <property type="entry name" value="AldOxase/xan_DH_MoCoBD2"/>
</dbReference>
<proteinExistence type="predicted"/>
<organism evidence="5 6">
    <name type="scientific">Nonomuraea longispora</name>
    <dbReference type="NCBI Taxonomy" id="1848320"/>
    <lineage>
        <taxon>Bacteria</taxon>
        <taxon>Bacillati</taxon>
        <taxon>Actinomycetota</taxon>
        <taxon>Actinomycetes</taxon>
        <taxon>Streptosporangiales</taxon>
        <taxon>Streptosporangiaceae</taxon>
        <taxon>Nonomuraea</taxon>
    </lineage>
</organism>
<evidence type="ECO:0000256" key="3">
    <source>
        <dbReference type="SAM" id="MobiDB-lite"/>
    </source>
</evidence>
<dbReference type="Gene3D" id="3.30.365.10">
    <property type="entry name" value="Aldehyde oxidase/xanthine dehydrogenase, molybdopterin binding domain"/>
    <property type="match status" value="4"/>
</dbReference>
<dbReference type="InterPro" id="IPR008274">
    <property type="entry name" value="AldOxase/xan_DH_MoCoBD1"/>
</dbReference>
<name>A0A4R4NLW2_9ACTN</name>
<dbReference type="SMART" id="SM01008">
    <property type="entry name" value="Ald_Xan_dh_C"/>
    <property type="match status" value="1"/>
</dbReference>
<dbReference type="Pfam" id="PF20256">
    <property type="entry name" value="MoCoBD_2"/>
    <property type="match status" value="1"/>
</dbReference>
<dbReference type="InterPro" id="IPR036856">
    <property type="entry name" value="Ald_Oxase/Xan_DH_a/b_sf"/>
</dbReference>